<evidence type="ECO:0000313" key="3">
    <source>
        <dbReference type="EMBL" id="KAJ8338556.1"/>
    </source>
</evidence>
<accession>A0A9Q1EGU8</accession>
<dbReference type="OrthoDB" id="10039782at2759"/>
<dbReference type="EMBL" id="JAINUF010000018">
    <property type="protein sequence ID" value="KAJ8338556.1"/>
    <property type="molecule type" value="Genomic_DNA"/>
</dbReference>
<dbReference type="AlphaFoldDB" id="A0A9Q1EGU8"/>
<feature type="signal peptide" evidence="2">
    <location>
        <begin position="1"/>
        <end position="24"/>
    </location>
</feature>
<dbReference type="PANTHER" id="PTHR16001:SF7">
    <property type="entry name" value="ECTO-NOX DISULFIDE-THIOL EXCHANGER 2"/>
    <property type="match status" value="1"/>
</dbReference>
<comment type="caution">
    <text evidence="3">The sequence shown here is derived from an EMBL/GenBank/DDBJ whole genome shotgun (WGS) entry which is preliminary data.</text>
</comment>
<organism evidence="3 4">
    <name type="scientific">Synaphobranchus kaupii</name>
    <name type="common">Kaup's arrowtooth eel</name>
    <dbReference type="NCBI Taxonomy" id="118154"/>
    <lineage>
        <taxon>Eukaryota</taxon>
        <taxon>Metazoa</taxon>
        <taxon>Chordata</taxon>
        <taxon>Craniata</taxon>
        <taxon>Vertebrata</taxon>
        <taxon>Euteleostomi</taxon>
        <taxon>Actinopterygii</taxon>
        <taxon>Neopterygii</taxon>
        <taxon>Teleostei</taxon>
        <taxon>Anguilliformes</taxon>
        <taxon>Synaphobranchidae</taxon>
        <taxon>Synaphobranchus</taxon>
    </lineage>
</organism>
<dbReference type="InterPro" id="IPR038876">
    <property type="entry name" value="ENOX"/>
</dbReference>
<keyword evidence="4" id="KW-1185">Reference proteome</keyword>
<evidence type="ECO:0000256" key="2">
    <source>
        <dbReference type="SAM" id="SignalP"/>
    </source>
</evidence>
<reference evidence="3" key="1">
    <citation type="journal article" date="2023" name="Science">
        <title>Genome structures resolve the early diversification of teleost fishes.</title>
        <authorList>
            <person name="Parey E."/>
            <person name="Louis A."/>
            <person name="Montfort J."/>
            <person name="Bouchez O."/>
            <person name="Roques C."/>
            <person name="Iampietro C."/>
            <person name="Lluch J."/>
            <person name="Castinel A."/>
            <person name="Donnadieu C."/>
            <person name="Desvignes T."/>
            <person name="Floi Bucao C."/>
            <person name="Jouanno E."/>
            <person name="Wen M."/>
            <person name="Mejri S."/>
            <person name="Dirks R."/>
            <person name="Jansen H."/>
            <person name="Henkel C."/>
            <person name="Chen W.J."/>
            <person name="Zahm M."/>
            <person name="Cabau C."/>
            <person name="Klopp C."/>
            <person name="Thompson A.W."/>
            <person name="Robinson-Rechavi M."/>
            <person name="Braasch I."/>
            <person name="Lecointre G."/>
            <person name="Bobe J."/>
            <person name="Postlethwait J.H."/>
            <person name="Berthelot C."/>
            <person name="Roest Crollius H."/>
            <person name="Guiguen Y."/>
        </authorList>
    </citation>
    <scope>NUCLEOTIDE SEQUENCE</scope>
    <source>
        <strain evidence="3">WJC10195</strain>
    </source>
</reference>
<gene>
    <name evidence="3" type="ORF">SKAU_G00375220</name>
</gene>
<keyword evidence="2" id="KW-0732">Signal</keyword>
<dbReference type="GO" id="GO:0009897">
    <property type="term" value="C:external side of plasma membrane"/>
    <property type="evidence" value="ECO:0007669"/>
    <property type="project" value="InterPro"/>
</dbReference>
<feature type="region of interest" description="Disordered" evidence="1">
    <location>
        <begin position="122"/>
        <end position="157"/>
    </location>
</feature>
<feature type="compositionally biased region" description="Basic residues" evidence="1">
    <location>
        <begin position="144"/>
        <end position="157"/>
    </location>
</feature>
<dbReference type="GO" id="GO:0016491">
    <property type="term" value="F:oxidoreductase activity"/>
    <property type="evidence" value="ECO:0007669"/>
    <property type="project" value="InterPro"/>
</dbReference>
<dbReference type="GO" id="GO:0007624">
    <property type="term" value="P:ultradian rhythm"/>
    <property type="evidence" value="ECO:0007669"/>
    <property type="project" value="InterPro"/>
</dbReference>
<evidence type="ECO:0000313" key="4">
    <source>
        <dbReference type="Proteomes" id="UP001152622"/>
    </source>
</evidence>
<feature type="chain" id="PRO_5040358198" evidence="2">
    <location>
        <begin position="25"/>
        <end position="157"/>
    </location>
</feature>
<proteinExistence type="predicted"/>
<evidence type="ECO:0000256" key="1">
    <source>
        <dbReference type="SAM" id="MobiDB-lite"/>
    </source>
</evidence>
<name>A0A9Q1EGU8_SYNKA</name>
<feature type="region of interest" description="Disordered" evidence="1">
    <location>
        <begin position="53"/>
        <end position="103"/>
    </location>
</feature>
<dbReference type="Proteomes" id="UP001152622">
    <property type="component" value="Chromosome 18"/>
</dbReference>
<dbReference type="PANTHER" id="PTHR16001">
    <property type="entry name" value="ECTO-NOX DISULFIDE-THIOL EXCHANGER"/>
    <property type="match status" value="1"/>
</dbReference>
<protein>
    <submittedName>
        <fullName evidence="3">Uncharacterized protein</fullName>
    </submittedName>
</protein>
<sequence length="157" mass="16900">MLSSIVSTLAFVLIPLLTELRGHCGLGMWLTVAFRFCCRPGLNPLSFDPSSNNEPLQFGGSNGPLVTDCPLENGAENSKKRKRPNLPPEGIRNIAMESSPMGMPMSDPNAWATAMNNLGMAPMGLAGQPLLPDPLTSADVSHRRELRGHGHGKGRRQ</sequence>